<accession>R7VCP2</accession>
<keyword evidence="7 13" id="KW-1133">Transmembrane helix</keyword>
<evidence type="ECO:0000313" key="14">
    <source>
        <dbReference type="EMBL" id="ELU16598.1"/>
    </source>
</evidence>
<dbReference type="GO" id="GO:0006656">
    <property type="term" value="P:phosphatidylcholine biosynthetic process"/>
    <property type="evidence" value="ECO:0007669"/>
    <property type="project" value="TreeGrafter"/>
</dbReference>
<keyword evidence="4" id="KW-0444">Lipid biosynthesis</keyword>
<dbReference type="PANTHER" id="PTHR31201:SF1">
    <property type="entry name" value="GLYCEROPHOSPHOCHOLINE ACYLTRANSFERASE 1"/>
    <property type="match status" value="1"/>
</dbReference>
<dbReference type="Proteomes" id="UP000014760">
    <property type="component" value="Unassembled WGS sequence"/>
</dbReference>
<evidence type="ECO:0000256" key="5">
    <source>
        <dbReference type="ARBA" id="ARBA00022679"/>
    </source>
</evidence>
<evidence type="ECO:0000313" key="15">
    <source>
        <dbReference type="EnsemblMetazoa" id="CapteP101188"/>
    </source>
</evidence>
<reference evidence="15" key="3">
    <citation type="submission" date="2015-06" db="UniProtKB">
        <authorList>
            <consortium name="EnsemblMetazoa"/>
        </authorList>
    </citation>
    <scope>IDENTIFICATION</scope>
</reference>
<dbReference type="EMBL" id="AMQN01004256">
    <property type="status" value="NOT_ANNOTATED_CDS"/>
    <property type="molecule type" value="Genomic_DNA"/>
</dbReference>
<evidence type="ECO:0000256" key="7">
    <source>
        <dbReference type="ARBA" id="ARBA00022989"/>
    </source>
</evidence>
<evidence type="ECO:0000256" key="2">
    <source>
        <dbReference type="ARBA" id="ARBA00006675"/>
    </source>
</evidence>
<dbReference type="Pfam" id="PF10998">
    <property type="entry name" value="DUF2838"/>
    <property type="match status" value="1"/>
</dbReference>
<dbReference type="OrthoDB" id="406287at2759"/>
<reference evidence="14 16" key="2">
    <citation type="journal article" date="2013" name="Nature">
        <title>Insights into bilaterian evolution from three spiralian genomes.</title>
        <authorList>
            <person name="Simakov O."/>
            <person name="Marletaz F."/>
            <person name="Cho S.J."/>
            <person name="Edsinger-Gonzales E."/>
            <person name="Havlak P."/>
            <person name="Hellsten U."/>
            <person name="Kuo D.H."/>
            <person name="Larsson T."/>
            <person name="Lv J."/>
            <person name="Arendt D."/>
            <person name="Savage R."/>
            <person name="Osoegawa K."/>
            <person name="de Jong P."/>
            <person name="Grimwood J."/>
            <person name="Chapman J.A."/>
            <person name="Shapiro H."/>
            <person name="Aerts A."/>
            <person name="Otillar R.P."/>
            <person name="Terry A.Y."/>
            <person name="Boore J.L."/>
            <person name="Grigoriev I.V."/>
            <person name="Lindberg D.R."/>
            <person name="Seaver E.C."/>
            <person name="Weisblat D.A."/>
            <person name="Putnam N.H."/>
            <person name="Rokhsar D.S."/>
        </authorList>
    </citation>
    <scope>NUCLEOTIDE SEQUENCE</scope>
    <source>
        <strain evidence="14 16">I ESC-2004</strain>
    </source>
</reference>
<dbReference type="AlphaFoldDB" id="R7VCP2"/>
<feature type="transmembrane region" description="Helical" evidence="13">
    <location>
        <begin position="44"/>
        <end position="64"/>
    </location>
</feature>
<feature type="transmembrane region" description="Helical" evidence="13">
    <location>
        <begin position="142"/>
        <end position="164"/>
    </location>
</feature>
<dbReference type="EnsemblMetazoa" id="CapteT101188">
    <property type="protein sequence ID" value="CapteP101188"/>
    <property type="gene ID" value="CapteG101188"/>
</dbReference>
<dbReference type="HOGENOM" id="CLU_1614945_0_0_1"/>
<feature type="transmembrane region" description="Helical" evidence="13">
    <location>
        <begin position="101"/>
        <end position="122"/>
    </location>
</feature>
<evidence type="ECO:0000256" key="12">
    <source>
        <dbReference type="ARBA" id="ARBA00023315"/>
    </source>
</evidence>
<evidence type="ECO:0000256" key="9">
    <source>
        <dbReference type="ARBA" id="ARBA00023136"/>
    </source>
</evidence>
<sequence length="165" mass="19312">ACSILLITFMLTRAPWLMSYYYAVTLPILMIIRAVNYSKYKWQFFLLDFCYFANLVTYVFIWALPWQPEFSAVVFGICNGALPWAAIIFRNSLVLHSVDKVTSVFIHLLPSILTFCIRWYPADSSLRWYTAFNDDYNESVDYLFIWVVAVPIACYVFHTVGICLY</sequence>
<evidence type="ECO:0000256" key="4">
    <source>
        <dbReference type="ARBA" id="ARBA00022516"/>
    </source>
</evidence>
<evidence type="ECO:0000256" key="6">
    <source>
        <dbReference type="ARBA" id="ARBA00022692"/>
    </source>
</evidence>
<evidence type="ECO:0000256" key="3">
    <source>
        <dbReference type="ARBA" id="ARBA00019082"/>
    </source>
</evidence>
<dbReference type="OMA" id="IIYWMAP"/>
<feature type="transmembrane region" description="Helical" evidence="13">
    <location>
        <begin position="14"/>
        <end position="32"/>
    </location>
</feature>
<evidence type="ECO:0000256" key="13">
    <source>
        <dbReference type="SAM" id="Phobius"/>
    </source>
</evidence>
<dbReference type="EMBL" id="KB293048">
    <property type="protein sequence ID" value="ELU16598.1"/>
    <property type="molecule type" value="Genomic_DNA"/>
</dbReference>
<feature type="transmembrane region" description="Helical" evidence="13">
    <location>
        <begin position="70"/>
        <end position="89"/>
    </location>
</feature>
<keyword evidence="5" id="KW-0808">Transferase</keyword>
<keyword evidence="16" id="KW-1185">Reference proteome</keyword>
<keyword evidence="12" id="KW-0012">Acyltransferase</keyword>
<keyword evidence="8" id="KW-0443">Lipid metabolism</keyword>
<keyword evidence="6 13" id="KW-0812">Transmembrane</keyword>
<gene>
    <name evidence="14" type="ORF">CAPTEDRAFT_101188</name>
</gene>
<dbReference type="InterPro" id="IPR021261">
    <property type="entry name" value="GPCAT"/>
</dbReference>
<keyword evidence="11" id="KW-1208">Phospholipid metabolism</keyword>
<keyword evidence="9 13" id="KW-0472">Membrane</keyword>
<feature type="non-terminal residue" evidence="14">
    <location>
        <position position="1"/>
    </location>
</feature>
<evidence type="ECO:0000256" key="1">
    <source>
        <dbReference type="ARBA" id="ARBA00004141"/>
    </source>
</evidence>
<comment type="similarity">
    <text evidence="2">Belongs to the GPC1 family.</text>
</comment>
<comment type="subcellular location">
    <subcellularLocation>
        <location evidence="1">Membrane</location>
        <topology evidence="1">Multi-pass membrane protein</topology>
    </subcellularLocation>
</comment>
<evidence type="ECO:0000256" key="10">
    <source>
        <dbReference type="ARBA" id="ARBA00023209"/>
    </source>
</evidence>
<evidence type="ECO:0000256" key="8">
    <source>
        <dbReference type="ARBA" id="ARBA00023098"/>
    </source>
</evidence>
<organism evidence="14">
    <name type="scientific">Capitella teleta</name>
    <name type="common">Polychaete worm</name>
    <dbReference type="NCBI Taxonomy" id="283909"/>
    <lineage>
        <taxon>Eukaryota</taxon>
        <taxon>Metazoa</taxon>
        <taxon>Spiralia</taxon>
        <taxon>Lophotrochozoa</taxon>
        <taxon>Annelida</taxon>
        <taxon>Polychaeta</taxon>
        <taxon>Sedentaria</taxon>
        <taxon>Scolecida</taxon>
        <taxon>Capitellidae</taxon>
        <taxon>Capitella</taxon>
    </lineage>
</organism>
<protein>
    <recommendedName>
        <fullName evidence="3">Glycerophosphocholine acyltransferase 1</fullName>
    </recommendedName>
</protein>
<name>R7VCP2_CAPTE</name>
<evidence type="ECO:0000313" key="16">
    <source>
        <dbReference type="Proteomes" id="UP000014760"/>
    </source>
</evidence>
<dbReference type="GO" id="GO:0016746">
    <property type="term" value="F:acyltransferase activity"/>
    <property type="evidence" value="ECO:0007669"/>
    <property type="project" value="UniProtKB-KW"/>
</dbReference>
<evidence type="ECO:0000256" key="11">
    <source>
        <dbReference type="ARBA" id="ARBA00023264"/>
    </source>
</evidence>
<reference evidence="16" key="1">
    <citation type="submission" date="2012-12" db="EMBL/GenBank/DDBJ databases">
        <authorList>
            <person name="Hellsten U."/>
            <person name="Grimwood J."/>
            <person name="Chapman J.A."/>
            <person name="Shapiro H."/>
            <person name="Aerts A."/>
            <person name="Otillar R.P."/>
            <person name="Terry A.Y."/>
            <person name="Boore J.L."/>
            <person name="Simakov O."/>
            <person name="Marletaz F."/>
            <person name="Cho S.-J."/>
            <person name="Edsinger-Gonzales E."/>
            <person name="Havlak P."/>
            <person name="Kuo D.-H."/>
            <person name="Larsson T."/>
            <person name="Lv J."/>
            <person name="Arendt D."/>
            <person name="Savage R."/>
            <person name="Osoegawa K."/>
            <person name="de Jong P."/>
            <person name="Lindberg D.R."/>
            <person name="Seaver E.C."/>
            <person name="Weisblat D.A."/>
            <person name="Putnam N.H."/>
            <person name="Grigoriev I.V."/>
            <person name="Rokhsar D.S."/>
        </authorList>
    </citation>
    <scope>NUCLEOTIDE SEQUENCE</scope>
    <source>
        <strain evidence="16">I ESC-2004</strain>
    </source>
</reference>
<dbReference type="STRING" id="283909.R7VCP2"/>
<proteinExistence type="inferred from homology"/>
<keyword evidence="10" id="KW-0594">Phospholipid biosynthesis</keyword>
<dbReference type="PANTHER" id="PTHR31201">
    <property type="entry name" value="OS01G0585100 PROTEIN"/>
    <property type="match status" value="1"/>
</dbReference>
<dbReference type="GO" id="GO:0016020">
    <property type="term" value="C:membrane"/>
    <property type="evidence" value="ECO:0007669"/>
    <property type="project" value="UniProtKB-SubCell"/>
</dbReference>